<proteinExistence type="predicted"/>
<dbReference type="InterPro" id="IPR045584">
    <property type="entry name" value="Pilin-like"/>
</dbReference>
<dbReference type="Pfam" id="PF16074">
    <property type="entry name" value="PilW"/>
    <property type="match status" value="1"/>
</dbReference>
<evidence type="ECO:0000313" key="3">
    <source>
        <dbReference type="Proteomes" id="UP000198575"/>
    </source>
</evidence>
<accession>A0A1I4X544</accession>
<dbReference type="GO" id="GO:0043683">
    <property type="term" value="P:type IV pilus assembly"/>
    <property type="evidence" value="ECO:0007669"/>
    <property type="project" value="InterPro"/>
</dbReference>
<protein>
    <submittedName>
        <fullName evidence="2">Type IV pilus assembly protein PilW</fullName>
    </submittedName>
</protein>
<dbReference type="Proteomes" id="UP000198575">
    <property type="component" value="Unassembled WGS sequence"/>
</dbReference>
<keyword evidence="1" id="KW-1133">Transmembrane helix</keyword>
<evidence type="ECO:0000313" key="2">
    <source>
        <dbReference type="EMBL" id="SFN20526.1"/>
    </source>
</evidence>
<keyword evidence="1" id="KW-0472">Membrane</keyword>
<dbReference type="InterPro" id="IPR032092">
    <property type="entry name" value="PilW"/>
</dbReference>
<sequence>MTIKKTTAFPSSLAQGQSGVSLIELMIALVIAGLLALGLVQIFGASKTTSDMQEGLSRVQENGRFATQFLQRQLRMVGFMGCGADTGRDTQATFVNHLATFPGDAVPGGNKFRFQRQMEAYTQGTMTAPTELSGLTNMVEGSDVLILRIFSEESTPVVSISKTDNDLSLYVGEPDAPFLPAPGNNVLLGLQNCRSADVFVGSLSGTTAGSSVDVAGASNGNVYLDPSVSNCGTAPCPWDFRISNAFLNAKPLVGDASLNAEVHRAEYYALFVRSAVPGGVPSLWLQRFDRDGIDLHAPEELVEGVENMQLRFGVDTSADPDGAIDEYRNAEDVVDGEADPVALDDNWRRVLSVRVALLLRSPARAGVPTGSRTFRLIDTDVTPLETNDGAIREVYDTTIALRNRLFNS</sequence>
<reference evidence="2 3" key="1">
    <citation type="submission" date="2016-10" db="EMBL/GenBank/DDBJ databases">
        <authorList>
            <person name="de Groot N.N."/>
        </authorList>
    </citation>
    <scope>NUCLEOTIDE SEQUENCE [LARGE SCALE GENOMIC DNA]</scope>
    <source>
        <strain evidence="2 3">CGMCC 1.7659</strain>
    </source>
</reference>
<organism evidence="2 3">
    <name type="scientific">Dokdonella immobilis</name>
    <dbReference type="NCBI Taxonomy" id="578942"/>
    <lineage>
        <taxon>Bacteria</taxon>
        <taxon>Pseudomonadati</taxon>
        <taxon>Pseudomonadota</taxon>
        <taxon>Gammaproteobacteria</taxon>
        <taxon>Lysobacterales</taxon>
        <taxon>Rhodanobacteraceae</taxon>
        <taxon>Dokdonella</taxon>
    </lineage>
</organism>
<dbReference type="OrthoDB" id="5296662at2"/>
<dbReference type="AlphaFoldDB" id="A0A1I4X544"/>
<keyword evidence="3" id="KW-1185">Reference proteome</keyword>
<dbReference type="RefSeq" id="WP_092406609.1">
    <property type="nucleotide sequence ID" value="NZ_FOVF01000007.1"/>
</dbReference>
<dbReference type="SUPFAM" id="SSF54523">
    <property type="entry name" value="Pili subunits"/>
    <property type="match status" value="1"/>
</dbReference>
<dbReference type="NCBIfam" id="TIGR02532">
    <property type="entry name" value="IV_pilin_GFxxxE"/>
    <property type="match status" value="1"/>
</dbReference>
<dbReference type="EMBL" id="FOVF01000007">
    <property type="protein sequence ID" value="SFN20526.1"/>
    <property type="molecule type" value="Genomic_DNA"/>
</dbReference>
<keyword evidence="1" id="KW-0812">Transmembrane</keyword>
<dbReference type="STRING" id="578942.SAMN05216289_107122"/>
<evidence type="ECO:0000256" key="1">
    <source>
        <dbReference type="SAM" id="Phobius"/>
    </source>
</evidence>
<name>A0A1I4X544_9GAMM</name>
<feature type="transmembrane region" description="Helical" evidence="1">
    <location>
        <begin position="21"/>
        <end position="43"/>
    </location>
</feature>
<gene>
    <name evidence="2" type="ORF">SAMN05216289_107122</name>
</gene>
<dbReference type="PROSITE" id="PS00409">
    <property type="entry name" value="PROKAR_NTER_METHYL"/>
    <property type="match status" value="1"/>
</dbReference>
<dbReference type="Pfam" id="PF07963">
    <property type="entry name" value="N_methyl"/>
    <property type="match status" value="1"/>
</dbReference>
<dbReference type="InterPro" id="IPR012902">
    <property type="entry name" value="N_methyl_site"/>
</dbReference>